<dbReference type="AlphaFoldDB" id="M1P2S0"/>
<organism evidence="2 3">
    <name type="scientific">Desulfocapsa sulfexigens (strain DSM 10523 / SB164P1)</name>
    <dbReference type="NCBI Taxonomy" id="1167006"/>
    <lineage>
        <taxon>Bacteria</taxon>
        <taxon>Pseudomonadati</taxon>
        <taxon>Thermodesulfobacteriota</taxon>
        <taxon>Desulfobulbia</taxon>
        <taxon>Desulfobulbales</taxon>
        <taxon>Desulfocapsaceae</taxon>
        <taxon>Desulfocapsa</taxon>
    </lineage>
</organism>
<feature type="transmembrane region" description="Helical" evidence="1">
    <location>
        <begin position="37"/>
        <end position="55"/>
    </location>
</feature>
<keyword evidence="1" id="KW-0812">Transmembrane</keyword>
<keyword evidence="3" id="KW-1185">Reference proteome</keyword>
<evidence type="ECO:0000313" key="2">
    <source>
        <dbReference type="EMBL" id="AGF77783.1"/>
    </source>
</evidence>
<gene>
    <name evidence="2" type="ordered locus">UWK_01215</name>
</gene>
<proteinExistence type="predicted"/>
<keyword evidence="1" id="KW-1133">Transmembrane helix</keyword>
<accession>M1P2S0</accession>
<feature type="transmembrane region" description="Helical" evidence="1">
    <location>
        <begin position="386"/>
        <end position="408"/>
    </location>
</feature>
<dbReference type="EMBL" id="CP003985">
    <property type="protein sequence ID" value="AGF77783.1"/>
    <property type="molecule type" value="Genomic_DNA"/>
</dbReference>
<name>M1P2S0_DESSD</name>
<sequence length="512" mass="57378">MIVLSTFFYILYLIILAGISIASAIACLMTMLSGQFVSMATFGYLSIMCALAVIFSRKGFIAMRRERRKNAELKRLHPALPWRWRVDWNENRSRQNEAISLRGYWFYASVINICATAVILYSYSFSQSSRILLTDPPVDPMIALILMSIGFGFGALYLTFDALKNTLRARKTGSSNLVLNQIPISPGDELMGLINVSQKLASDMGFTLTLRCSKFNHSSGYQAHRISLGSYRVLWEETKTIYTDIASNNPHESTIPVLFDIPKDATQDNSGNAGSTEIRWTLTLSSAQTDHTYSASFGVPIFETDEKPIIVKEFAFERDLFHPSRQGTKEEFHGHRIDVIDHADGSREYHFPAARNARKLAWQSFVTFALGAGFVATLFIDLDIKTVFVWIVLGSGFLFNAAILPGIFTRRIITLVSKERIAITEKAFLRPTKHSDILAADIVSIHAKRGWDADVYDIVVSPKRRKSLLAANAIPTMGLVRRLVQDMRECLGRTDITSPEFQTLASGGKKRS</sequence>
<dbReference type="Proteomes" id="UP000011721">
    <property type="component" value="Chromosome"/>
</dbReference>
<keyword evidence="1" id="KW-0472">Membrane</keyword>
<feature type="transmembrane region" description="Helical" evidence="1">
    <location>
        <begin position="360"/>
        <end position="380"/>
    </location>
</feature>
<feature type="transmembrane region" description="Helical" evidence="1">
    <location>
        <begin position="141"/>
        <end position="160"/>
    </location>
</feature>
<feature type="transmembrane region" description="Helical" evidence="1">
    <location>
        <begin position="104"/>
        <end position="121"/>
    </location>
</feature>
<dbReference type="HOGENOM" id="CLU_531830_0_0_7"/>
<protein>
    <submittedName>
        <fullName evidence="2">Uncharacterized protein</fullName>
    </submittedName>
</protein>
<dbReference type="STRING" id="1167006.UWK_01215"/>
<evidence type="ECO:0000256" key="1">
    <source>
        <dbReference type="SAM" id="Phobius"/>
    </source>
</evidence>
<feature type="transmembrane region" description="Helical" evidence="1">
    <location>
        <begin position="7"/>
        <end position="31"/>
    </location>
</feature>
<evidence type="ECO:0000313" key="3">
    <source>
        <dbReference type="Proteomes" id="UP000011721"/>
    </source>
</evidence>
<dbReference type="KEGG" id="dsf:UWK_01215"/>
<reference evidence="3" key="1">
    <citation type="journal article" date="2013" name="Stand. Genomic Sci.">
        <title>Complete genome sequence of Desulfocapsa sulfexigens, a marine deltaproteobacterium specialized in disproportionating inorganic sulfur compounds.</title>
        <authorList>
            <person name="Finster K.W."/>
            <person name="Kjeldsen K.U."/>
            <person name="Kube M."/>
            <person name="Reinhardt R."/>
            <person name="Mussmann M."/>
            <person name="Amann R."/>
            <person name="Schreiber L."/>
        </authorList>
    </citation>
    <scope>NUCLEOTIDE SEQUENCE [LARGE SCALE GENOMIC DNA]</scope>
    <source>
        <strain evidence="3">DSM 10523 / SB164P1</strain>
    </source>
</reference>